<sequence length="207" mass="22972">MSSRARLVAFCRKMPSITYDQLRQTWLYDVGSRFATLEIAQKNILVYEQGHIDQTALQRLVQDGFSVPDFDGFAVLEAESFEKIQEVLASEEWKTNVGPIEGSVIDITSPEVWPCASVETIGESGVKGFRYVVFDGGNINRETCDHFSMLQKLIKMSLLKMVSGDAGGNKSLVFIETDSLEPSSRPSALSNCEGKILPAIVETIIRK</sequence>
<protein>
    <submittedName>
        <fullName evidence="1">Uncharacterized protein</fullName>
    </submittedName>
</protein>
<evidence type="ECO:0000313" key="1">
    <source>
        <dbReference type="EMBL" id="KAF5335264.1"/>
    </source>
</evidence>
<comment type="caution">
    <text evidence="1">The sequence shown here is derived from an EMBL/GenBank/DDBJ whole genome shotgun (WGS) entry which is preliminary data.</text>
</comment>
<gene>
    <name evidence="1" type="ORF">D9758_016233</name>
</gene>
<dbReference type="OrthoDB" id="3183782at2759"/>
<dbReference type="EMBL" id="JAACJM010000244">
    <property type="protein sequence ID" value="KAF5335264.1"/>
    <property type="molecule type" value="Genomic_DNA"/>
</dbReference>
<name>A0A8H5FFV2_9AGAR</name>
<accession>A0A8H5FFV2</accession>
<evidence type="ECO:0000313" key="2">
    <source>
        <dbReference type="Proteomes" id="UP000559256"/>
    </source>
</evidence>
<dbReference type="InterPro" id="IPR011008">
    <property type="entry name" value="Dimeric_a/b-barrel"/>
</dbReference>
<reference evidence="1 2" key="1">
    <citation type="journal article" date="2020" name="ISME J.">
        <title>Uncovering the hidden diversity of litter-decomposition mechanisms in mushroom-forming fungi.</title>
        <authorList>
            <person name="Floudas D."/>
            <person name="Bentzer J."/>
            <person name="Ahren D."/>
            <person name="Johansson T."/>
            <person name="Persson P."/>
            <person name="Tunlid A."/>
        </authorList>
    </citation>
    <scope>NUCLEOTIDE SEQUENCE [LARGE SCALE GENOMIC DNA]</scope>
    <source>
        <strain evidence="1 2">CBS 291.85</strain>
    </source>
</reference>
<dbReference type="SUPFAM" id="SSF54909">
    <property type="entry name" value="Dimeric alpha+beta barrel"/>
    <property type="match status" value="1"/>
</dbReference>
<dbReference type="AlphaFoldDB" id="A0A8H5FFV2"/>
<dbReference type="Gene3D" id="3.30.70.100">
    <property type="match status" value="1"/>
</dbReference>
<keyword evidence="2" id="KW-1185">Reference proteome</keyword>
<dbReference type="Proteomes" id="UP000559256">
    <property type="component" value="Unassembled WGS sequence"/>
</dbReference>
<organism evidence="1 2">
    <name type="scientific">Tetrapyrgos nigripes</name>
    <dbReference type="NCBI Taxonomy" id="182062"/>
    <lineage>
        <taxon>Eukaryota</taxon>
        <taxon>Fungi</taxon>
        <taxon>Dikarya</taxon>
        <taxon>Basidiomycota</taxon>
        <taxon>Agaricomycotina</taxon>
        <taxon>Agaricomycetes</taxon>
        <taxon>Agaricomycetidae</taxon>
        <taxon>Agaricales</taxon>
        <taxon>Marasmiineae</taxon>
        <taxon>Marasmiaceae</taxon>
        <taxon>Tetrapyrgos</taxon>
    </lineage>
</organism>
<proteinExistence type="predicted"/>